<feature type="domain" description="Integrase zinc-binding" evidence="1">
    <location>
        <begin position="47"/>
        <end position="83"/>
    </location>
</feature>
<dbReference type="InterPro" id="IPR041588">
    <property type="entry name" value="Integrase_H2C2"/>
</dbReference>
<protein>
    <recommendedName>
        <fullName evidence="1">Integrase zinc-binding domain-containing protein</fullName>
    </recommendedName>
</protein>
<evidence type="ECO:0000313" key="3">
    <source>
        <dbReference type="Proteomes" id="UP001054945"/>
    </source>
</evidence>
<keyword evidence="3" id="KW-1185">Reference proteome</keyword>
<sequence>MKMDFKQEKFKLHVPDSVGVVADFVMWSSTYSENMIDGQNCDRLNQYGEDGTYHHIAQRYYWTDMRSYIANYGKKFPECCQFKGTKQKFSGLLRTPPYAE</sequence>
<comment type="caution">
    <text evidence="2">The sequence shown here is derived from an EMBL/GenBank/DDBJ whole genome shotgun (WGS) entry which is preliminary data.</text>
</comment>
<accession>A0AAV4QT85</accession>
<dbReference type="Pfam" id="PF17921">
    <property type="entry name" value="Integrase_H2C2"/>
    <property type="match status" value="1"/>
</dbReference>
<dbReference type="AlphaFoldDB" id="A0AAV4QT85"/>
<name>A0AAV4QT85_CAEEX</name>
<reference evidence="2 3" key="1">
    <citation type="submission" date="2021-06" db="EMBL/GenBank/DDBJ databases">
        <title>Caerostris extrusa draft genome.</title>
        <authorList>
            <person name="Kono N."/>
            <person name="Arakawa K."/>
        </authorList>
    </citation>
    <scope>NUCLEOTIDE SEQUENCE [LARGE SCALE GENOMIC DNA]</scope>
</reference>
<dbReference type="Gene3D" id="1.10.340.70">
    <property type="match status" value="1"/>
</dbReference>
<evidence type="ECO:0000313" key="2">
    <source>
        <dbReference type="EMBL" id="GIY13268.1"/>
    </source>
</evidence>
<evidence type="ECO:0000259" key="1">
    <source>
        <dbReference type="Pfam" id="PF17921"/>
    </source>
</evidence>
<dbReference type="EMBL" id="BPLR01006911">
    <property type="protein sequence ID" value="GIY13268.1"/>
    <property type="molecule type" value="Genomic_DNA"/>
</dbReference>
<organism evidence="2 3">
    <name type="scientific">Caerostris extrusa</name>
    <name type="common">Bark spider</name>
    <name type="synonym">Caerostris bankana</name>
    <dbReference type="NCBI Taxonomy" id="172846"/>
    <lineage>
        <taxon>Eukaryota</taxon>
        <taxon>Metazoa</taxon>
        <taxon>Ecdysozoa</taxon>
        <taxon>Arthropoda</taxon>
        <taxon>Chelicerata</taxon>
        <taxon>Arachnida</taxon>
        <taxon>Araneae</taxon>
        <taxon>Araneomorphae</taxon>
        <taxon>Entelegynae</taxon>
        <taxon>Araneoidea</taxon>
        <taxon>Araneidae</taxon>
        <taxon>Caerostris</taxon>
    </lineage>
</organism>
<gene>
    <name evidence="2" type="ORF">CEXT_81751</name>
</gene>
<proteinExistence type="predicted"/>
<dbReference type="Proteomes" id="UP001054945">
    <property type="component" value="Unassembled WGS sequence"/>
</dbReference>